<dbReference type="AlphaFoldDB" id="A2WNB4"/>
<evidence type="ECO:0000313" key="2">
    <source>
        <dbReference type="Proteomes" id="UP000007015"/>
    </source>
</evidence>
<dbReference type="EMBL" id="CM000126">
    <property type="protein sequence ID" value="EAY73460.1"/>
    <property type="molecule type" value="Genomic_DNA"/>
</dbReference>
<accession>A2WNB4</accession>
<dbReference type="Proteomes" id="UP000007015">
    <property type="component" value="Chromosome 1"/>
</dbReference>
<dbReference type="InterPro" id="IPR046350">
    <property type="entry name" value="Cystatin_sf"/>
</dbReference>
<dbReference type="SUPFAM" id="SSF54403">
    <property type="entry name" value="Cystatin/monellin"/>
    <property type="match status" value="1"/>
</dbReference>
<organism evidence="1 2">
    <name type="scientific">Oryza sativa subsp. indica</name>
    <name type="common">Rice</name>
    <dbReference type="NCBI Taxonomy" id="39946"/>
    <lineage>
        <taxon>Eukaryota</taxon>
        <taxon>Viridiplantae</taxon>
        <taxon>Streptophyta</taxon>
        <taxon>Embryophyta</taxon>
        <taxon>Tracheophyta</taxon>
        <taxon>Spermatophyta</taxon>
        <taxon>Magnoliopsida</taxon>
        <taxon>Liliopsida</taxon>
        <taxon>Poales</taxon>
        <taxon>Poaceae</taxon>
        <taxon>BOP clade</taxon>
        <taxon>Oryzoideae</taxon>
        <taxon>Oryzeae</taxon>
        <taxon>Oryzinae</taxon>
        <taxon>Oryza</taxon>
        <taxon>Oryza sativa</taxon>
    </lineage>
</organism>
<gene>
    <name evidence="1" type="ORF">OsI_01339</name>
</gene>
<dbReference type="Gene3D" id="3.10.450.10">
    <property type="match status" value="1"/>
</dbReference>
<dbReference type="STRING" id="39946.A2WNB4"/>
<reference evidence="1 2" key="1">
    <citation type="journal article" date="2005" name="PLoS Biol.">
        <title>The genomes of Oryza sativa: a history of duplications.</title>
        <authorList>
            <person name="Yu J."/>
            <person name="Wang J."/>
            <person name="Lin W."/>
            <person name="Li S."/>
            <person name="Li H."/>
            <person name="Zhou J."/>
            <person name="Ni P."/>
            <person name="Dong W."/>
            <person name="Hu S."/>
            <person name="Zeng C."/>
            <person name="Zhang J."/>
            <person name="Zhang Y."/>
            <person name="Li R."/>
            <person name="Xu Z."/>
            <person name="Li S."/>
            <person name="Li X."/>
            <person name="Zheng H."/>
            <person name="Cong L."/>
            <person name="Lin L."/>
            <person name="Yin J."/>
            <person name="Geng J."/>
            <person name="Li G."/>
            <person name="Shi J."/>
            <person name="Liu J."/>
            <person name="Lv H."/>
            <person name="Li J."/>
            <person name="Wang J."/>
            <person name="Deng Y."/>
            <person name="Ran L."/>
            <person name="Shi X."/>
            <person name="Wang X."/>
            <person name="Wu Q."/>
            <person name="Li C."/>
            <person name="Ren X."/>
            <person name="Wang J."/>
            <person name="Wang X."/>
            <person name="Li D."/>
            <person name="Liu D."/>
            <person name="Zhang X."/>
            <person name="Ji Z."/>
            <person name="Zhao W."/>
            <person name="Sun Y."/>
            <person name="Zhang Z."/>
            <person name="Bao J."/>
            <person name="Han Y."/>
            <person name="Dong L."/>
            <person name="Ji J."/>
            <person name="Chen P."/>
            <person name="Wu S."/>
            <person name="Liu J."/>
            <person name="Xiao Y."/>
            <person name="Bu D."/>
            <person name="Tan J."/>
            <person name="Yang L."/>
            <person name="Ye C."/>
            <person name="Zhang J."/>
            <person name="Xu J."/>
            <person name="Zhou Y."/>
            <person name="Yu Y."/>
            <person name="Zhang B."/>
            <person name="Zhuang S."/>
            <person name="Wei H."/>
            <person name="Liu B."/>
            <person name="Lei M."/>
            <person name="Yu H."/>
            <person name="Li Y."/>
            <person name="Xu H."/>
            <person name="Wei S."/>
            <person name="He X."/>
            <person name="Fang L."/>
            <person name="Zhang Z."/>
            <person name="Zhang Y."/>
            <person name="Huang X."/>
            <person name="Su Z."/>
            <person name="Tong W."/>
            <person name="Li J."/>
            <person name="Tong Z."/>
            <person name="Li S."/>
            <person name="Ye J."/>
            <person name="Wang L."/>
            <person name="Fang L."/>
            <person name="Lei T."/>
            <person name="Chen C."/>
            <person name="Chen H."/>
            <person name="Xu Z."/>
            <person name="Li H."/>
            <person name="Huang H."/>
            <person name="Zhang F."/>
            <person name="Xu H."/>
            <person name="Li N."/>
            <person name="Zhao C."/>
            <person name="Li S."/>
            <person name="Dong L."/>
            <person name="Huang Y."/>
            <person name="Li L."/>
            <person name="Xi Y."/>
            <person name="Qi Q."/>
            <person name="Li W."/>
            <person name="Zhang B."/>
            <person name="Hu W."/>
            <person name="Zhang Y."/>
            <person name="Tian X."/>
            <person name="Jiao Y."/>
            <person name="Liang X."/>
            <person name="Jin J."/>
            <person name="Gao L."/>
            <person name="Zheng W."/>
            <person name="Hao B."/>
            <person name="Liu S."/>
            <person name="Wang W."/>
            <person name="Yuan L."/>
            <person name="Cao M."/>
            <person name="McDermott J."/>
            <person name="Samudrala R."/>
            <person name="Wang J."/>
            <person name="Wong G.K."/>
            <person name="Yang H."/>
        </authorList>
    </citation>
    <scope>NUCLEOTIDE SEQUENCE [LARGE SCALE GENOMIC DNA]</scope>
    <source>
        <strain evidence="2">cv. 93-11</strain>
    </source>
</reference>
<dbReference type="HOGENOM" id="CLU_3109765_0_0_1"/>
<dbReference type="Gramene" id="BGIOSGA001916-TA">
    <property type="protein sequence ID" value="BGIOSGA001916-PA"/>
    <property type="gene ID" value="BGIOSGA001916"/>
</dbReference>
<sequence length="51" mass="5510">MAGHVLGGAHDAPSAANSVETDALARFAVDEHNKREENNSSKVLIEIYKFV</sequence>
<name>A2WNB4_ORYSI</name>
<proteinExistence type="predicted"/>
<keyword evidence="2" id="KW-1185">Reference proteome</keyword>
<protein>
    <recommendedName>
        <fullName evidence="3">Cysteine proteinase inhibitor</fullName>
    </recommendedName>
</protein>
<evidence type="ECO:0008006" key="3">
    <source>
        <dbReference type="Google" id="ProtNLM"/>
    </source>
</evidence>
<evidence type="ECO:0000313" key="1">
    <source>
        <dbReference type="EMBL" id="EAY73460.1"/>
    </source>
</evidence>